<feature type="transmembrane region" description="Helical" evidence="1">
    <location>
        <begin position="23"/>
        <end position="42"/>
    </location>
</feature>
<evidence type="ECO:0000313" key="3">
    <source>
        <dbReference type="Proteomes" id="UP000298663"/>
    </source>
</evidence>
<gene>
    <name evidence="2" type="ORF">L596_026671</name>
</gene>
<proteinExistence type="predicted"/>
<keyword evidence="1" id="KW-1133">Transmembrane helix</keyword>
<reference evidence="2 3" key="2">
    <citation type="journal article" date="2019" name="G3 (Bethesda)">
        <title>Hybrid Assembly of the Genome of the Entomopathogenic Nematode Steinernema carpocapsae Identifies the X-Chromosome.</title>
        <authorList>
            <person name="Serra L."/>
            <person name="Macchietto M."/>
            <person name="Macias-Munoz A."/>
            <person name="McGill C.J."/>
            <person name="Rodriguez I.M."/>
            <person name="Rodriguez B."/>
            <person name="Murad R."/>
            <person name="Mortazavi A."/>
        </authorList>
    </citation>
    <scope>NUCLEOTIDE SEQUENCE [LARGE SCALE GENOMIC DNA]</scope>
    <source>
        <strain evidence="2 3">ALL</strain>
    </source>
</reference>
<dbReference type="EMBL" id="AZBU02000010">
    <property type="protein sequence ID" value="TKR62752.1"/>
    <property type="molecule type" value="Genomic_DNA"/>
</dbReference>
<comment type="caution">
    <text evidence="2">The sequence shown here is derived from an EMBL/GenBank/DDBJ whole genome shotgun (WGS) entry which is preliminary data.</text>
</comment>
<feature type="transmembrane region" description="Helical" evidence="1">
    <location>
        <begin position="114"/>
        <end position="131"/>
    </location>
</feature>
<protein>
    <recommendedName>
        <fullName evidence="4">7TM GPCR serpentine receptor class x (Srx) domain-containing protein</fullName>
    </recommendedName>
</protein>
<dbReference type="PANTHER" id="PTHR23021:SF11">
    <property type="entry name" value="SERPENTINE RECEPTOR, CLASS T"/>
    <property type="match status" value="1"/>
</dbReference>
<feature type="transmembrane region" description="Helical" evidence="1">
    <location>
        <begin position="63"/>
        <end position="81"/>
    </location>
</feature>
<evidence type="ECO:0000313" key="2">
    <source>
        <dbReference type="EMBL" id="TKR62752.1"/>
    </source>
</evidence>
<dbReference type="Proteomes" id="UP000298663">
    <property type="component" value="Unassembled WGS sequence"/>
</dbReference>
<keyword evidence="1" id="KW-0812">Transmembrane</keyword>
<sequence>MATLLSLLGTSLSVSQKFQLERLINALGLWFAYCAAAMVLALNRVLEFSSKRVCEMLFDGKKCYAWILVVIGYACGVQCTVNKPFYYYNPSEGAFNFFTLNPNPTNMNHVCNNLFKFFFVTISYALMWVLLKIKLRSGGQLGGQISTLEAKVSYLTQPQNL</sequence>
<name>A0A4U5M270_STECR</name>
<dbReference type="Pfam" id="PF10321">
    <property type="entry name" value="7TM_GPCR_Srt"/>
    <property type="match status" value="1"/>
</dbReference>
<keyword evidence="1" id="KW-0472">Membrane</keyword>
<dbReference type="AlphaFoldDB" id="A0A4U5M270"/>
<dbReference type="InterPro" id="IPR019425">
    <property type="entry name" value="7TM_GPCR_serpentine_rcpt_Srt"/>
</dbReference>
<keyword evidence="3" id="KW-1185">Reference proteome</keyword>
<evidence type="ECO:0000256" key="1">
    <source>
        <dbReference type="SAM" id="Phobius"/>
    </source>
</evidence>
<organism evidence="2 3">
    <name type="scientific">Steinernema carpocapsae</name>
    <name type="common">Entomopathogenic nematode</name>
    <dbReference type="NCBI Taxonomy" id="34508"/>
    <lineage>
        <taxon>Eukaryota</taxon>
        <taxon>Metazoa</taxon>
        <taxon>Ecdysozoa</taxon>
        <taxon>Nematoda</taxon>
        <taxon>Chromadorea</taxon>
        <taxon>Rhabditida</taxon>
        <taxon>Tylenchina</taxon>
        <taxon>Panagrolaimomorpha</taxon>
        <taxon>Strongyloidoidea</taxon>
        <taxon>Steinernematidae</taxon>
        <taxon>Steinernema</taxon>
    </lineage>
</organism>
<accession>A0A4U5M270</accession>
<reference evidence="2 3" key="1">
    <citation type="journal article" date="2015" name="Genome Biol.">
        <title>Comparative genomics of Steinernema reveals deeply conserved gene regulatory networks.</title>
        <authorList>
            <person name="Dillman A.R."/>
            <person name="Macchietto M."/>
            <person name="Porter C.F."/>
            <person name="Rogers A."/>
            <person name="Williams B."/>
            <person name="Antoshechkin I."/>
            <person name="Lee M.M."/>
            <person name="Goodwin Z."/>
            <person name="Lu X."/>
            <person name="Lewis E.E."/>
            <person name="Goodrich-Blair H."/>
            <person name="Stock S.P."/>
            <person name="Adams B.J."/>
            <person name="Sternberg P.W."/>
            <person name="Mortazavi A."/>
        </authorList>
    </citation>
    <scope>NUCLEOTIDE SEQUENCE [LARGE SCALE GENOMIC DNA]</scope>
    <source>
        <strain evidence="2 3">ALL</strain>
    </source>
</reference>
<dbReference type="PANTHER" id="PTHR23021">
    <property type="entry name" value="SERPENTINE RECEPTOR, CLASS T"/>
    <property type="match status" value="1"/>
</dbReference>
<evidence type="ECO:0008006" key="4">
    <source>
        <dbReference type="Google" id="ProtNLM"/>
    </source>
</evidence>